<keyword evidence="4" id="KW-1185">Reference proteome</keyword>
<reference evidence="3 4" key="1">
    <citation type="journal article" date="2019" name="New Phytol.">
        <title>Comparative genomics reveals unique wood-decay strategies and fruiting body development in the Schizophyllaceae.</title>
        <authorList>
            <person name="Almasi E."/>
            <person name="Sahu N."/>
            <person name="Krizsan K."/>
            <person name="Balint B."/>
            <person name="Kovacs G.M."/>
            <person name="Kiss B."/>
            <person name="Cseklye J."/>
            <person name="Drula E."/>
            <person name="Henrissat B."/>
            <person name="Nagy I."/>
            <person name="Chovatia M."/>
            <person name="Adam C."/>
            <person name="LaButti K."/>
            <person name="Lipzen A."/>
            <person name="Riley R."/>
            <person name="Grigoriev I.V."/>
            <person name="Nagy L.G."/>
        </authorList>
    </citation>
    <scope>NUCLEOTIDE SEQUENCE [LARGE SCALE GENOMIC DNA]</scope>
    <source>
        <strain evidence="3 4">NL-1724</strain>
    </source>
</reference>
<evidence type="ECO:0000313" key="4">
    <source>
        <dbReference type="Proteomes" id="UP000320762"/>
    </source>
</evidence>
<dbReference type="InterPro" id="IPR015421">
    <property type="entry name" value="PyrdxlP-dep_Trfase_major"/>
</dbReference>
<feature type="domain" description="Aminotransferase class V" evidence="2">
    <location>
        <begin position="81"/>
        <end position="364"/>
    </location>
</feature>
<dbReference type="OrthoDB" id="5978656at2759"/>
<evidence type="ECO:0000259" key="2">
    <source>
        <dbReference type="Pfam" id="PF00266"/>
    </source>
</evidence>
<organism evidence="3 4">
    <name type="scientific">Schizophyllum amplum</name>
    <dbReference type="NCBI Taxonomy" id="97359"/>
    <lineage>
        <taxon>Eukaryota</taxon>
        <taxon>Fungi</taxon>
        <taxon>Dikarya</taxon>
        <taxon>Basidiomycota</taxon>
        <taxon>Agaricomycotina</taxon>
        <taxon>Agaricomycetes</taxon>
        <taxon>Agaricomycetidae</taxon>
        <taxon>Agaricales</taxon>
        <taxon>Schizophyllaceae</taxon>
        <taxon>Schizophyllum</taxon>
    </lineage>
</organism>
<dbReference type="EMBL" id="VDMD01000033">
    <property type="protein sequence ID" value="TRM58813.1"/>
    <property type="molecule type" value="Genomic_DNA"/>
</dbReference>
<protein>
    <submittedName>
        <fullName evidence="3">Pyridoxal phosphate-dependent transferase</fullName>
    </submittedName>
</protein>
<evidence type="ECO:0000256" key="1">
    <source>
        <dbReference type="ARBA" id="ARBA00022898"/>
    </source>
</evidence>
<gene>
    <name evidence="3" type="ORF">BD626DRAFT_510639</name>
</gene>
<comment type="caution">
    <text evidence="3">The sequence shown here is derived from an EMBL/GenBank/DDBJ whole genome shotgun (WGS) entry which is preliminary data.</text>
</comment>
<dbReference type="AlphaFoldDB" id="A0A550C1Y1"/>
<dbReference type="GO" id="GO:0016740">
    <property type="term" value="F:transferase activity"/>
    <property type="evidence" value="ECO:0007669"/>
    <property type="project" value="UniProtKB-KW"/>
</dbReference>
<dbReference type="InterPro" id="IPR000192">
    <property type="entry name" value="Aminotrans_V_dom"/>
</dbReference>
<dbReference type="STRING" id="97359.A0A550C1Y1"/>
<keyword evidence="3" id="KW-0808">Transferase</keyword>
<dbReference type="InterPro" id="IPR015422">
    <property type="entry name" value="PyrdxlP-dep_Trfase_small"/>
</dbReference>
<dbReference type="Pfam" id="PF00266">
    <property type="entry name" value="Aminotran_5"/>
    <property type="match status" value="1"/>
</dbReference>
<dbReference type="PANTHER" id="PTHR43092">
    <property type="entry name" value="L-CYSTEINE DESULFHYDRASE"/>
    <property type="match status" value="1"/>
</dbReference>
<dbReference type="InterPro" id="IPR015424">
    <property type="entry name" value="PyrdxlP-dep_Trfase"/>
</dbReference>
<dbReference type="SUPFAM" id="SSF53383">
    <property type="entry name" value="PLP-dependent transferases"/>
    <property type="match status" value="1"/>
</dbReference>
<dbReference type="PANTHER" id="PTHR43092:SF2">
    <property type="entry name" value="HERCYNYLCYSTEINE SULFOXIDE LYASE"/>
    <property type="match status" value="1"/>
</dbReference>
<dbReference type="Gene3D" id="3.90.1150.10">
    <property type="entry name" value="Aspartate Aminotransferase, domain 1"/>
    <property type="match status" value="1"/>
</dbReference>
<dbReference type="Gene3D" id="3.40.640.10">
    <property type="entry name" value="Type I PLP-dependent aspartate aminotransferase-like (Major domain)"/>
    <property type="match status" value="1"/>
</dbReference>
<proteinExistence type="predicted"/>
<keyword evidence="1" id="KW-0663">Pyridoxal phosphate</keyword>
<accession>A0A550C1Y1</accession>
<sequence length="451" mass="50662">MDSEILALAPNSALHSLDQKPAPKFGHDLAEYFLLDPQYLNLNHGSYGTCPAPVVEFAFDLDRKIEANPDLFMRITCAPLLAKARAQLAEYLGVKTDEVVIVSNASHGINTILRNIEWEPCDTILICNTTYNAVDKTVQNLHDSPPHPHISSFTILHPTTNDAILRGFEEHVKQLVGKKLRATSKIVAVIDSISSNPGILLPWEKMVTIAKRYGLLTVIDAAHSIGQEPNIKEKIAECQPDFYVTNAHKWLFAKRGAAIMYVPERNQYIVKSSIPTSATYVSPKDRTVPNQSFVVQYDWNGTIDWANYLSVPAAFKFRSWLGGEDAINGYTHKLAMEGGKRMAEILQVEMMYPGDPGTECSMVNLALPLPPFPDDPADIRAKIQTRYQRKLLFERKMGAAHFFHNGRWWVRVSAQVWLEMEDFEKLAKGISEVCAELIDELGLDKYVPPKK</sequence>
<dbReference type="Proteomes" id="UP000320762">
    <property type="component" value="Unassembled WGS sequence"/>
</dbReference>
<evidence type="ECO:0000313" key="3">
    <source>
        <dbReference type="EMBL" id="TRM58813.1"/>
    </source>
</evidence>
<name>A0A550C1Y1_9AGAR</name>